<feature type="transmembrane region" description="Helical" evidence="1">
    <location>
        <begin position="15"/>
        <end position="37"/>
    </location>
</feature>
<proteinExistence type="predicted"/>
<feature type="transmembrane region" description="Helical" evidence="1">
    <location>
        <begin position="49"/>
        <end position="75"/>
    </location>
</feature>
<keyword evidence="1" id="KW-0812">Transmembrane</keyword>
<comment type="caution">
    <text evidence="2">The sequence shown here is derived from an EMBL/GenBank/DDBJ whole genome shotgun (WGS) entry which is preliminary data.</text>
</comment>
<accession>A0ABS2NEZ5</accession>
<name>A0ABS2NEZ5_9BACI</name>
<reference evidence="2 3" key="1">
    <citation type="submission" date="2021-01" db="EMBL/GenBank/DDBJ databases">
        <title>Genomic Encyclopedia of Type Strains, Phase IV (KMG-IV): sequencing the most valuable type-strain genomes for metagenomic binning, comparative biology and taxonomic classification.</title>
        <authorList>
            <person name="Goeker M."/>
        </authorList>
    </citation>
    <scope>NUCLEOTIDE SEQUENCE [LARGE SCALE GENOMIC DNA]</scope>
    <source>
        <strain evidence="2 3">DSM 24834</strain>
    </source>
</reference>
<dbReference type="Proteomes" id="UP001646157">
    <property type="component" value="Unassembled WGS sequence"/>
</dbReference>
<evidence type="ECO:0008006" key="4">
    <source>
        <dbReference type="Google" id="ProtNLM"/>
    </source>
</evidence>
<protein>
    <recommendedName>
        <fullName evidence="4">DUF3267 domain-containing protein</fullName>
    </recommendedName>
</protein>
<sequence>MHCWKTINLDKQFGFYRIFFLSLFVMMMVFSVIYVPINLIISQDLYDSHFYYFLIGTIMVYPLHKLLHLIPILRYMNKIKYKIKMYFGIFPVFSFRVDTPISKYRYIIALLFPFMTLTVLFLLGCLYFPHFAHYFTILIAYHTGVCAIDFIYAKSLMYSPRHAMIEENEDGYEILIYQ</sequence>
<dbReference type="RefSeq" id="WP_205173649.1">
    <property type="nucleotide sequence ID" value="NZ_JAFBDZ010000003.1"/>
</dbReference>
<gene>
    <name evidence="2" type="ORF">JOC86_002979</name>
</gene>
<dbReference type="Pfam" id="PF11667">
    <property type="entry name" value="DUF3267"/>
    <property type="match status" value="1"/>
</dbReference>
<feature type="transmembrane region" description="Helical" evidence="1">
    <location>
        <begin position="135"/>
        <end position="153"/>
    </location>
</feature>
<organism evidence="2 3">
    <name type="scientific">Rossellomorea pakistanensis</name>
    <dbReference type="NCBI Taxonomy" id="992288"/>
    <lineage>
        <taxon>Bacteria</taxon>
        <taxon>Bacillati</taxon>
        <taxon>Bacillota</taxon>
        <taxon>Bacilli</taxon>
        <taxon>Bacillales</taxon>
        <taxon>Bacillaceae</taxon>
        <taxon>Rossellomorea</taxon>
    </lineage>
</organism>
<evidence type="ECO:0000313" key="2">
    <source>
        <dbReference type="EMBL" id="MBM7586427.1"/>
    </source>
</evidence>
<keyword evidence="1" id="KW-1133">Transmembrane helix</keyword>
<dbReference type="InterPro" id="IPR021683">
    <property type="entry name" value="DUF3267"/>
</dbReference>
<feature type="transmembrane region" description="Helical" evidence="1">
    <location>
        <begin position="106"/>
        <end position="129"/>
    </location>
</feature>
<dbReference type="EMBL" id="JAFBDZ010000003">
    <property type="protein sequence ID" value="MBM7586427.1"/>
    <property type="molecule type" value="Genomic_DNA"/>
</dbReference>
<keyword evidence="3" id="KW-1185">Reference proteome</keyword>
<keyword evidence="1" id="KW-0472">Membrane</keyword>
<evidence type="ECO:0000256" key="1">
    <source>
        <dbReference type="SAM" id="Phobius"/>
    </source>
</evidence>
<evidence type="ECO:0000313" key="3">
    <source>
        <dbReference type="Proteomes" id="UP001646157"/>
    </source>
</evidence>